<organism evidence="3 4">
    <name type="scientific">Pseudoteredinibacter isoporae</name>
    <dbReference type="NCBI Taxonomy" id="570281"/>
    <lineage>
        <taxon>Bacteria</taxon>
        <taxon>Pseudomonadati</taxon>
        <taxon>Pseudomonadota</taxon>
        <taxon>Gammaproteobacteria</taxon>
        <taxon>Cellvibrionales</taxon>
        <taxon>Cellvibrionaceae</taxon>
        <taxon>Pseudoteredinibacter</taxon>
    </lineage>
</organism>
<dbReference type="InterPro" id="IPR013538">
    <property type="entry name" value="ASHA1/2-like_C"/>
</dbReference>
<protein>
    <submittedName>
        <fullName evidence="3">Uncharacterized protein YndB with AHSA1/START domain</fullName>
    </submittedName>
</protein>
<sequence length="140" mass="16204">MNAEPIIVEQTFDTTIDVLWEAITQQGSLQQWLFPEIESFRAEMGFETEFTVNVDGKGYVHQWKILDVIPGEKLVYQWRYKGFPGNSTVSWVLTENQGRTHLLFTHSGHETIQGDDIFSYENGLAGWRYLIQESLLNFLA</sequence>
<proteinExistence type="inferred from homology"/>
<accession>A0A7X0JR44</accession>
<dbReference type="AlphaFoldDB" id="A0A7X0JR44"/>
<comment type="caution">
    <text evidence="3">The sequence shown here is derived from an EMBL/GenBank/DDBJ whole genome shotgun (WGS) entry which is preliminary data.</text>
</comment>
<evidence type="ECO:0000313" key="4">
    <source>
        <dbReference type="Proteomes" id="UP000528457"/>
    </source>
</evidence>
<reference evidence="3 4" key="1">
    <citation type="submission" date="2020-08" db="EMBL/GenBank/DDBJ databases">
        <title>Genomic Encyclopedia of Type Strains, Phase IV (KMG-IV): sequencing the most valuable type-strain genomes for metagenomic binning, comparative biology and taxonomic classification.</title>
        <authorList>
            <person name="Goeker M."/>
        </authorList>
    </citation>
    <scope>NUCLEOTIDE SEQUENCE [LARGE SCALE GENOMIC DNA]</scope>
    <source>
        <strain evidence="3 4">DSM 22368</strain>
    </source>
</reference>
<dbReference type="Gene3D" id="3.30.530.20">
    <property type="match status" value="1"/>
</dbReference>
<feature type="domain" description="Activator of Hsp90 ATPase homologue 1/2-like C-terminal" evidence="2">
    <location>
        <begin position="13"/>
        <end position="116"/>
    </location>
</feature>
<evidence type="ECO:0000259" key="2">
    <source>
        <dbReference type="Pfam" id="PF08327"/>
    </source>
</evidence>
<dbReference type="SUPFAM" id="SSF55961">
    <property type="entry name" value="Bet v1-like"/>
    <property type="match status" value="1"/>
</dbReference>
<dbReference type="InterPro" id="IPR023393">
    <property type="entry name" value="START-like_dom_sf"/>
</dbReference>
<evidence type="ECO:0000256" key="1">
    <source>
        <dbReference type="ARBA" id="ARBA00006817"/>
    </source>
</evidence>
<dbReference type="CDD" id="cd07814">
    <property type="entry name" value="SRPBCC_CalC_Aha1-like"/>
    <property type="match status" value="1"/>
</dbReference>
<dbReference type="RefSeq" id="WP_166853063.1">
    <property type="nucleotide sequence ID" value="NZ_JAAONY010000001.1"/>
</dbReference>
<dbReference type="EMBL" id="JACHHT010000001">
    <property type="protein sequence ID" value="MBB6519820.1"/>
    <property type="molecule type" value="Genomic_DNA"/>
</dbReference>
<dbReference type="Proteomes" id="UP000528457">
    <property type="component" value="Unassembled WGS sequence"/>
</dbReference>
<comment type="similarity">
    <text evidence="1">Belongs to the AHA1 family.</text>
</comment>
<evidence type="ECO:0000313" key="3">
    <source>
        <dbReference type="EMBL" id="MBB6519820.1"/>
    </source>
</evidence>
<dbReference type="Pfam" id="PF08327">
    <property type="entry name" value="AHSA1"/>
    <property type="match status" value="1"/>
</dbReference>
<gene>
    <name evidence="3" type="ORF">HNR48_000098</name>
</gene>
<name>A0A7X0JR44_9GAMM</name>
<dbReference type="InParanoid" id="A0A7X0JR44"/>
<keyword evidence="4" id="KW-1185">Reference proteome</keyword>